<keyword evidence="2 7" id="KW-0813">Transport</keyword>
<dbReference type="InterPro" id="IPR037066">
    <property type="entry name" value="Plug_dom_sf"/>
</dbReference>
<dbReference type="AlphaFoldDB" id="L8JFM8"/>
<dbReference type="SUPFAM" id="SSF56935">
    <property type="entry name" value="Porins"/>
    <property type="match status" value="1"/>
</dbReference>
<feature type="domain" description="TonB-dependent receptor plug" evidence="9">
    <location>
        <begin position="54"/>
        <end position="178"/>
    </location>
</feature>
<feature type="signal peptide" evidence="8">
    <location>
        <begin position="1"/>
        <end position="27"/>
    </location>
</feature>
<feature type="chain" id="PRO_5003993883" description="TonB-dependent receptor plug domain-containing protein" evidence="8">
    <location>
        <begin position="28"/>
        <end position="787"/>
    </location>
</feature>
<keyword evidence="4 7" id="KW-0812">Transmembrane</keyword>
<keyword evidence="11" id="KW-1185">Reference proteome</keyword>
<dbReference type="Pfam" id="PF07715">
    <property type="entry name" value="Plug"/>
    <property type="match status" value="1"/>
</dbReference>
<dbReference type="Gene3D" id="2.170.130.10">
    <property type="entry name" value="TonB-dependent receptor, plug domain"/>
    <property type="match status" value="1"/>
</dbReference>
<keyword evidence="3 7" id="KW-1134">Transmembrane beta strand</keyword>
<evidence type="ECO:0000256" key="2">
    <source>
        <dbReference type="ARBA" id="ARBA00022448"/>
    </source>
</evidence>
<evidence type="ECO:0000256" key="7">
    <source>
        <dbReference type="PROSITE-ProRule" id="PRU01360"/>
    </source>
</evidence>
<dbReference type="InterPro" id="IPR039426">
    <property type="entry name" value="TonB-dep_rcpt-like"/>
</dbReference>
<protein>
    <recommendedName>
        <fullName evidence="9">TonB-dependent receptor plug domain-containing protein</fullName>
    </recommendedName>
</protein>
<dbReference type="InterPro" id="IPR012910">
    <property type="entry name" value="Plug_dom"/>
</dbReference>
<comment type="similarity">
    <text evidence="7">Belongs to the TonB-dependent receptor family.</text>
</comment>
<dbReference type="Gene3D" id="2.40.170.20">
    <property type="entry name" value="TonB-dependent receptor, beta-barrel domain"/>
    <property type="match status" value="1"/>
</dbReference>
<sequence>MKIIKIQDILLTAGMAATGFAATSVYAASDVESNEHLVEETQEVVVVDQADDGLTSKTIIDREAIQNTPDGNGNMTDLLKSHVNVRFEKDAENGFQGGEIKPASVSINGAPTSQTAYMVDGININNDIDPHSILNDGSIGVLPGSSSEQAYFYDSSMIGSVTVYDSNVPASLGGFTGGVIVADSLFYSGVDRVSLNYRTTNDHFASMQMDDTVREEYKKGSDGYDAELQPKYQKDFVNLVIEQGITDEIGMVIGLSRRQSDIAQVRVVDAKGTLDEQDQTRQIDNVMANFRWQPSAEKSLDLSTRYSSYESGQFYADMDKNNFIDQHRAYGATLTWQQPIVTGSLKATASYDDFNDSRDSNSADAKEVLVDDKLYRDGGYGNSELRQRNTTVKVDYTSDDFDALGLKHRISGGLASTETKYNFERFSNVNQQVVVSIPDWEDMVTHADLAFAGNVDTDYTIYSAYIDNSMTVGNWSFRPGVRVERDDYLENNNVAPRFSTSWQALAHTRFIAGANRYYGRSFASMKLAEGISELSRDTTRRFADIENFKTPHADELTFGVDQNIGNFTIAARYIWRENKDRLVLRRTTDLDGKRLDEYVNGGDYHVDVYTVQVSNIQPWVVGPTLWNTTIGIDWLTTNRADLEATQDPEESVVLDGEEMTRREMEGKINSSQEEWNVRLGIDMKLPEYNLTWSNKVYIKAPVQGYEEIGETEPRRFKSYEFDTHTQWDTQVRWQPSTWGNQDIYFQADLLNVLNETRRFGTQANGNDGDFGLYSPGRQLWLEVGYNF</sequence>
<evidence type="ECO:0000256" key="8">
    <source>
        <dbReference type="SAM" id="SignalP"/>
    </source>
</evidence>
<evidence type="ECO:0000256" key="6">
    <source>
        <dbReference type="ARBA" id="ARBA00023237"/>
    </source>
</evidence>
<evidence type="ECO:0000256" key="1">
    <source>
        <dbReference type="ARBA" id="ARBA00004571"/>
    </source>
</evidence>
<evidence type="ECO:0000256" key="5">
    <source>
        <dbReference type="ARBA" id="ARBA00023136"/>
    </source>
</evidence>
<dbReference type="PATRIC" id="fig|1056511.3.peg.1769"/>
<dbReference type="InterPro" id="IPR036942">
    <property type="entry name" value="Beta-barrel_TonB_sf"/>
</dbReference>
<proteinExistence type="inferred from homology"/>
<dbReference type="RefSeq" id="WP_007464683.1">
    <property type="nucleotide sequence ID" value="NZ_AMZO01000010.1"/>
</dbReference>
<gene>
    <name evidence="10" type="ORF">C942_00284</name>
</gene>
<dbReference type="EMBL" id="AMZO01000010">
    <property type="protein sequence ID" value="ELR66227.1"/>
    <property type="molecule type" value="Genomic_DNA"/>
</dbReference>
<name>L8JFM8_9GAMM</name>
<keyword evidence="5 7" id="KW-0472">Membrane</keyword>
<evidence type="ECO:0000256" key="4">
    <source>
        <dbReference type="ARBA" id="ARBA00022692"/>
    </source>
</evidence>
<dbReference type="PROSITE" id="PS52016">
    <property type="entry name" value="TONB_DEPENDENT_REC_3"/>
    <property type="match status" value="1"/>
</dbReference>
<keyword evidence="6 7" id="KW-0998">Cell outer membrane</keyword>
<organism evidence="10 11">
    <name type="scientific">Photobacterium marinum</name>
    <dbReference type="NCBI Taxonomy" id="1056511"/>
    <lineage>
        <taxon>Bacteria</taxon>
        <taxon>Pseudomonadati</taxon>
        <taxon>Pseudomonadota</taxon>
        <taxon>Gammaproteobacteria</taxon>
        <taxon>Vibrionales</taxon>
        <taxon>Vibrionaceae</taxon>
        <taxon>Photobacterium</taxon>
    </lineage>
</organism>
<dbReference type="Proteomes" id="UP000011134">
    <property type="component" value="Unassembled WGS sequence"/>
</dbReference>
<evidence type="ECO:0000259" key="9">
    <source>
        <dbReference type="Pfam" id="PF07715"/>
    </source>
</evidence>
<comment type="caution">
    <text evidence="10">The sequence shown here is derived from an EMBL/GenBank/DDBJ whole genome shotgun (WGS) entry which is preliminary data.</text>
</comment>
<comment type="subcellular location">
    <subcellularLocation>
        <location evidence="1 7">Cell outer membrane</location>
        <topology evidence="1 7">Multi-pass membrane protein</topology>
    </subcellularLocation>
</comment>
<evidence type="ECO:0000256" key="3">
    <source>
        <dbReference type="ARBA" id="ARBA00022452"/>
    </source>
</evidence>
<keyword evidence="8" id="KW-0732">Signal</keyword>
<evidence type="ECO:0000313" key="10">
    <source>
        <dbReference type="EMBL" id="ELR66227.1"/>
    </source>
</evidence>
<accession>L8JFM8</accession>
<evidence type="ECO:0000313" key="11">
    <source>
        <dbReference type="Proteomes" id="UP000011134"/>
    </source>
</evidence>
<reference evidence="10 11" key="1">
    <citation type="submission" date="2012-12" db="EMBL/GenBank/DDBJ databases">
        <title>Genome Assembly of Photobacterium sp. AK15.</title>
        <authorList>
            <person name="Khatri I."/>
            <person name="Vaidya B."/>
            <person name="Srinivas T.N.R."/>
            <person name="Subramanian S."/>
            <person name="Pinnaka A."/>
        </authorList>
    </citation>
    <scope>NUCLEOTIDE SEQUENCE [LARGE SCALE GENOMIC DNA]</scope>
    <source>
        <strain evidence="10 11">AK15</strain>
    </source>
</reference>
<dbReference type="GO" id="GO:0009279">
    <property type="term" value="C:cell outer membrane"/>
    <property type="evidence" value="ECO:0007669"/>
    <property type="project" value="UniProtKB-SubCell"/>
</dbReference>